<comment type="similarity">
    <text evidence="2 6">Belongs to the SURF1 family.</text>
</comment>
<comment type="subcellular location">
    <subcellularLocation>
        <location evidence="6">Cell membrane</location>
        <topology evidence="6">Multi-pass membrane protein</topology>
    </subcellularLocation>
    <subcellularLocation>
        <location evidence="1">Membrane</location>
    </subcellularLocation>
</comment>
<dbReference type="KEGG" id="req:REQ_28810"/>
<dbReference type="Proteomes" id="UP001154400">
    <property type="component" value="Chromosome"/>
</dbReference>
<dbReference type="GO" id="GO:0005886">
    <property type="term" value="C:plasma membrane"/>
    <property type="evidence" value="ECO:0007669"/>
    <property type="project" value="UniProtKB-SubCell"/>
</dbReference>
<evidence type="ECO:0000256" key="2">
    <source>
        <dbReference type="ARBA" id="ARBA00007165"/>
    </source>
</evidence>
<keyword evidence="6" id="KW-1003">Cell membrane</keyword>
<dbReference type="EMBL" id="FN563149">
    <property type="protein sequence ID" value="CBH48899.1"/>
    <property type="molecule type" value="Genomic_DNA"/>
</dbReference>
<evidence type="ECO:0000313" key="8">
    <source>
        <dbReference type="EMBL" id="CBH48899.1"/>
    </source>
</evidence>
<keyword evidence="3 6" id="KW-0812">Transmembrane</keyword>
<organism evidence="8">
    <name type="scientific">Rhodococcus hoagii (strain 103S)</name>
    <name type="common">Rhodococcus equi</name>
    <dbReference type="NCBI Taxonomy" id="685727"/>
    <lineage>
        <taxon>Bacteria</taxon>
        <taxon>Bacillati</taxon>
        <taxon>Actinomycetota</taxon>
        <taxon>Actinomycetes</taxon>
        <taxon>Mycobacteriales</taxon>
        <taxon>Nocardiaceae</taxon>
        <taxon>Prescottella</taxon>
    </lineage>
</organism>
<name>A0A3S5Y8S4_RHOH1</name>
<evidence type="ECO:0000256" key="7">
    <source>
        <dbReference type="SAM" id="MobiDB-lite"/>
    </source>
</evidence>
<dbReference type="PROSITE" id="PS50895">
    <property type="entry name" value="SURF1"/>
    <property type="match status" value="1"/>
</dbReference>
<evidence type="ECO:0000313" key="9">
    <source>
        <dbReference type="Proteomes" id="UP000006892"/>
    </source>
</evidence>
<dbReference type="InterPro" id="IPR045214">
    <property type="entry name" value="Surf1/Surf4"/>
</dbReference>
<dbReference type="CDD" id="cd06662">
    <property type="entry name" value="SURF1"/>
    <property type="match status" value="1"/>
</dbReference>
<keyword evidence="5 6" id="KW-0472">Membrane</keyword>
<reference evidence="8" key="1">
    <citation type="journal article" date="2010" name="PLoS Genet.">
        <title>The genome of a pathogenic rhodococcus: cooptive virulence underpinned by key gene acquisitions.</title>
        <authorList>
            <person name="Letek M."/>
            <person name="Gonzalez P."/>
            <person name="Macarthur I."/>
            <person name="Rodriguez H."/>
            <person name="Freeman T.C."/>
            <person name="Valero-Rello A."/>
            <person name="Blanco M."/>
            <person name="Buckley T."/>
            <person name="Cherevach I."/>
            <person name="Fahey R."/>
            <person name="Hapeshi A."/>
            <person name="Holdstock J."/>
            <person name="Leadon D."/>
            <person name="Navas J."/>
            <person name="Ocampo A."/>
            <person name="Quail M.A."/>
            <person name="Sanders M."/>
            <person name="Scortti M.M."/>
            <person name="Prescott J.F."/>
            <person name="Fogarty U."/>
            <person name="Meijer W.G."/>
            <person name="Parkhill J."/>
            <person name="Bentley S.D."/>
            <person name="Vazquez-Boland J.A."/>
        </authorList>
    </citation>
    <scope>NUCLEOTIDE SEQUENCE [LARGE SCALE GENOMIC DNA]</scope>
    <source>
        <strain evidence="8 9">103S</strain>
    </source>
</reference>
<proteinExistence type="inferred from homology"/>
<dbReference type="InterPro" id="IPR002994">
    <property type="entry name" value="Surf1/Shy1"/>
</dbReference>
<feature type="region of interest" description="Disordered" evidence="7">
    <location>
        <begin position="247"/>
        <end position="325"/>
    </location>
</feature>
<dbReference type="Pfam" id="PF02104">
    <property type="entry name" value="SURF1"/>
    <property type="match status" value="1"/>
</dbReference>
<dbReference type="PANTHER" id="PTHR23427">
    <property type="entry name" value="SURFEIT LOCUS PROTEIN"/>
    <property type="match status" value="1"/>
</dbReference>
<evidence type="ECO:0000256" key="3">
    <source>
        <dbReference type="ARBA" id="ARBA00022692"/>
    </source>
</evidence>
<evidence type="ECO:0000256" key="6">
    <source>
        <dbReference type="RuleBase" id="RU363076"/>
    </source>
</evidence>
<feature type="compositionally biased region" description="Basic and acidic residues" evidence="7">
    <location>
        <begin position="316"/>
        <end position="325"/>
    </location>
</feature>
<protein>
    <recommendedName>
        <fullName evidence="6">SURF1-like protein</fullName>
    </recommendedName>
</protein>
<dbReference type="AlphaFoldDB" id="A0A3S5Y8S4"/>
<evidence type="ECO:0000256" key="4">
    <source>
        <dbReference type="ARBA" id="ARBA00022989"/>
    </source>
</evidence>
<sequence length="325" mass="35269">MVAVRRLTFLLRPGWLALAAVVAGFAFMCFTVLAPWQLGKNTRTEQRNGLLEQSLNAESVSIDTLLDGGGPTENDEWRRVLVTGTYVPDSDLLVRLRSVEDKPAFEVLTPLRMSDGDTLLVNRGYVRPEQGTQAPPIPAPPTGEVTVEGRIRMSEGTVPGKEPINEAGTRQVYYIDSGQIGQFIGTDLVTGYLQLDDAQPGGLGTIPLPQIDAGPYLSYGLQWLAFGIMAPLGLAYFVRAELRERRKAKQRTAPTTAPDTPPAPDAPPVPAPVEAAAEPTPAPAVHTADDFQLPARRGLRRKKKTEEAPVTASEAKLADRYGKHR</sequence>
<keyword evidence="4 6" id="KW-1133">Transmembrane helix</keyword>
<accession>A0A3S5Y8S4</accession>
<feature type="transmembrane region" description="Helical" evidence="6">
    <location>
        <begin position="216"/>
        <end position="238"/>
    </location>
</feature>
<feature type="transmembrane region" description="Helical" evidence="6">
    <location>
        <begin position="15"/>
        <end position="38"/>
    </location>
</feature>
<evidence type="ECO:0000256" key="5">
    <source>
        <dbReference type="ARBA" id="ARBA00023136"/>
    </source>
</evidence>
<feature type="compositionally biased region" description="Pro residues" evidence="7">
    <location>
        <begin position="259"/>
        <end position="271"/>
    </location>
</feature>
<dbReference type="PANTHER" id="PTHR23427:SF2">
    <property type="entry name" value="SURFEIT LOCUS PROTEIN 1"/>
    <property type="match status" value="1"/>
</dbReference>
<gene>
    <name evidence="8" type="ordered locus">REQ_28810</name>
</gene>
<evidence type="ECO:0000256" key="1">
    <source>
        <dbReference type="ARBA" id="ARBA00004370"/>
    </source>
</evidence>